<dbReference type="CDD" id="cd00118">
    <property type="entry name" value="LysM"/>
    <property type="match status" value="1"/>
</dbReference>
<dbReference type="EMBL" id="CP072748">
    <property type="protein sequence ID" value="QTX11976.1"/>
    <property type="molecule type" value="Genomic_DNA"/>
</dbReference>
<dbReference type="SUPFAM" id="SSF54106">
    <property type="entry name" value="LysM domain"/>
    <property type="match status" value="1"/>
</dbReference>
<reference evidence="5 7" key="1">
    <citation type="submission" date="2021-03" db="EMBL/GenBank/DDBJ databases">
        <title>Draft genome and methylome analysis of Thiotrix fructosivoruns ATCC 49748.</title>
        <authorList>
            <person name="Fomenkov A."/>
            <person name="Grabovich M.Y."/>
            <person name="Roberts R.J."/>
        </authorList>
    </citation>
    <scope>NUCLEOTIDE SEQUENCE [LARGE SCALE GENOMIC DNA]</scope>
    <source>
        <strain evidence="5 7">ATCC 49748</strain>
    </source>
</reference>
<evidence type="ECO:0000256" key="2">
    <source>
        <dbReference type="ARBA" id="ARBA00022729"/>
    </source>
</evidence>
<protein>
    <submittedName>
        <fullName evidence="6">Transporter substrate-binding domain-containing protein</fullName>
    </submittedName>
</protein>
<dbReference type="Proteomes" id="UP000664466">
    <property type="component" value="Unassembled WGS sequence"/>
</dbReference>
<dbReference type="PANTHER" id="PTHR35936">
    <property type="entry name" value="MEMBRANE-BOUND LYTIC MUREIN TRANSGLYCOSYLASE F"/>
    <property type="match status" value="1"/>
</dbReference>
<dbReference type="CDD" id="cd13530">
    <property type="entry name" value="PBP2_peptides_like"/>
    <property type="match status" value="1"/>
</dbReference>
<dbReference type="SMART" id="SM00257">
    <property type="entry name" value="LysM"/>
    <property type="match status" value="1"/>
</dbReference>
<dbReference type="Gene3D" id="3.10.350.10">
    <property type="entry name" value="LysM domain"/>
    <property type="match status" value="1"/>
</dbReference>
<comment type="similarity">
    <text evidence="1">Belongs to the bacterial solute-binding protein 3 family.</text>
</comment>
<evidence type="ECO:0000313" key="7">
    <source>
        <dbReference type="Proteomes" id="UP000664466"/>
    </source>
</evidence>
<reference evidence="6" key="2">
    <citation type="submission" date="2021-04" db="EMBL/GenBank/DDBJ databases">
        <title>Complete Genome and methylome analysis of Thiothrix fructosivorans ATCC 49748.</title>
        <authorList>
            <person name="Fomenkov A."/>
            <person name="Sun L."/>
            <person name="Vincze T."/>
            <person name="Grabovich M.Y."/>
            <person name="Roberts R.J."/>
        </authorList>
    </citation>
    <scope>NUCLEOTIDE SEQUENCE</scope>
    <source>
        <strain evidence="6">ATCC 49748</strain>
    </source>
</reference>
<dbReference type="InterPro" id="IPR001638">
    <property type="entry name" value="Solute-binding_3/MltF_N"/>
</dbReference>
<evidence type="ECO:0000256" key="1">
    <source>
        <dbReference type="ARBA" id="ARBA00010333"/>
    </source>
</evidence>
<accession>A0A8B0SKV4</accession>
<keyword evidence="7" id="KW-1185">Reference proteome</keyword>
<dbReference type="InterPro" id="IPR036779">
    <property type="entry name" value="LysM_dom_sf"/>
</dbReference>
<name>A0A8B0SKV4_9GAMM</name>
<dbReference type="Pfam" id="PF00497">
    <property type="entry name" value="SBP_bac_3"/>
    <property type="match status" value="1"/>
</dbReference>
<dbReference type="SUPFAM" id="SSF53850">
    <property type="entry name" value="Periplasmic binding protein-like II"/>
    <property type="match status" value="1"/>
</dbReference>
<gene>
    <name evidence="6" type="ORF">J1836_006495</name>
    <name evidence="5" type="ORF">J1836_06330</name>
</gene>
<dbReference type="RefSeq" id="WP_207250249.1">
    <property type="nucleotide sequence ID" value="NZ_JAFMPM010000006.1"/>
</dbReference>
<dbReference type="SMART" id="SM00062">
    <property type="entry name" value="PBPb"/>
    <property type="match status" value="1"/>
</dbReference>
<feature type="chain" id="PRO_5032312709" evidence="3">
    <location>
        <begin position="22"/>
        <end position="338"/>
    </location>
</feature>
<feature type="signal peptide" evidence="3">
    <location>
        <begin position="1"/>
        <end position="21"/>
    </location>
</feature>
<organism evidence="6">
    <name type="scientific">Thiothrix fructosivorans</name>
    <dbReference type="NCBI Taxonomy" id="111770"/>
    <lineage>
        <taxon>Bacteria</taxon>
        <taxon>Pseudomonadati</taxon>
        <taxon>Pseudomonadota</taxon>
        <taxon>Gammaproteobacteria</taxon>
        <taxon>Thiotrichales</taxon>
        <taxon>Thiotrichaceae</taxon>
        <taxon>Thiothrix</taxon>
    </lineage>
</organism>
<keyword evidence="2 3" id="KW-0732">Signal</keyword>
<dbReference type="PROSITE" id="PS51782">
    <property type="entry name" value="LYSM"/>
    <property type="match status" value="1"/>
</dbReference>
<feature type="domain" description="LysM" evidence="4">
    <location>
        <begin position="282"/>
        <end position="331"/>
    </location>
</feature>
<evidence type="ECO:0000256" key="3">
    <source>
        <dbReference type="SAM" id="SignalP"/>
    </source>
</evidence>
<dbReference type="PANTHER" id="PTHR35936:SF17">
    <property type="entry name" value="ARGININE-BINDING EXTRACELLULAR PROTEIN ARTP"/>
    <property type="match status" value="1"/>
</dbReference>
<proteinExistence type="inferred from homology"/>
<sequence>MRKVIWSCSVALLCFATELTAAVPPPLPPTSPTATAQSTESGNVLAAAKKAGVLRVAVEPDFPPMYWVNEEGKEDGFDYHLALLVAKELGIPTVKAVEDDYSKLPSLAVEGKADMVMGGYIPDDSIEGIAWSASYLDFGQCLIVPRGSRIKNIKQLRGKTIGAYEDPAVIKWINDNIPDKKALVTYEGVGWFHHLEKRDVDAIIYDYPFTVEEIKPFSSSLQIAAFNLNDSTYAIGIKQGNDDMRTAVNTALLKIKESSEYAELIKHYLPFKISKEVPEGSNTYTIQSGDTLGKIAAAKLSTATAWKTLWELNKHRIPNPNLLEMGDVLIMPKAKETP</sequence>
<dbReference type="Gene3D" id="3.40.190.10">
    <property type="entry name" value="Periplasmic binding protein-like II"/>
    <property type="match status" value="2"/>
</dbReference>
<dbReference type="Pfam" id="PF01476">
    <property type="entry name" value="LysM"/>
    <property type="match status" value="1"/>
</dbReference>
<evidence type="ECO:0000259" key="4">
    <source>
        <dbReference type="PROSITE" id="PS51782"/>
    </source>
</evidence>
<dbReference type="AlphaFoldDB" id="A0A8B0SKV4"/>
<dbReference type="EMBL" id="JAFMPM010000006">
    <property type="protein sequence ID" value="MBO0612548.1"/>
    <property type="molecule type" value="Genomic_DNA"/>
</dbReference>
<evidence type="ECO:0000313" key="5">
    <source>
        <dbReference type="EMBL" id="MBO0612548.1"/>
    </source>
</evidence>
<evidence type="ECO:0000313" key="6">
    <source>
        <dbReference type="EMBL" id="QTX11976.1"/>
    </source>
</evidence>
<dbReference type="InterPro" id="IPR018392">
    <property type="entry name" value="LysM"/>
</dbReference>